<accession>A0AC35GG65</accession>
<evidence type="ECO:0000313" key="1">
    <source>
        <dbReference type="Proteomes" id="UP000887580"/>
    </source>
</evidence>
<protein>
    <submittedName>
        <fullName evidence="2">ATP-dependent (S)-NAD(P)H-hydrate dehydratase</fullName>
    </submittedName>
</protein>
<dbReference type="WBParaSite" id="PS1159_v2.g4703.t1">
    <property type="protein sequence ID" value="PS1159_v2.g4703.t1"/>
    <property type="gene ID" value="PS1159_v2.g4703"/>
</dbReference>
<organism evidence="1 2">
    <name type="scientific">Panagrolaimus sp. PS1159</name>
    <dbReference type="NCBI Taxonomy" id="55785"/>
    <lineage>
        <taxon>Eukaryota</taxon>
        <taxon>Metazoa</taxon>
        <taxon>Ecdysozoa</taxon>
        <taxon>Nematoda</taxon>
        <taxon>Chromadorea</taxon>
        <taxon>Rhabditida</taxon>
        <taxon>Tylenchina</taxon>
        <taxon>Panagrolaimomorpha</taxon>
        <taxon>Panagrolaimoidea</taxon>
        <taxon>Panagrolaimidae</taxon>
        <taxon>Panagrolaimus</taxon>
    </lineage>
</organism>
<sequence length="300" mass="33351">MTFDEAVGDYYPDLNDENVTKGESGRIATIGGSAEYTGAPYYAAYAPLKIGADLSYLYTHPDAAQVLKSYSPDLIVHPGLEWDLIKKRMDFFDGIIFGPGLGRDVDTLLPLLKYVLKEVKQRQDKLSMVIDADGLFIAQQDISCIRGCHNVILTPNHREFEHLWEAAFPSTKLDENIRESVQKVAKELGIVVLRKGGSDIISDGERIIECSDKSSPRRCGGQGDLITGATAIFAHWAKMKFPDAKCPKTRLLRGAYTASRFIRYTGFSTYRSQGRSMTASDMISNIGNAVRHFERPSNQV</sequence>
<dbReference type="Proteomes" id="UP000887580">
    <property type="component" value="Unplaced"/>
</dbReference>
<proteinExistence type="predicted"/>
<evidence type="ECO:0000313" key="2">
    <source>
        <dbReference type="WBParaSite" id="PS1159_v2.g4703.t1"/>
    </source>
</evidence>
<name>A0AC35GG65_9BILA</name>
<reference evidence="2" key="1">
    <citation type="submission" date="2022-11" db="UniProtKB">
        <authorList>
            <consortium name="WormBaseParasite"/>
        </authorList>
    </citation>
    <scope>IDENTIFICATION</scope>
</reference>